<evidence type="ECO:0000313" key="2">
    <source>
        <dbReference type="Proteomes" id="UP000006633"/>
    </source>
</evidence>
<dbReference type="Proteomes" id="UP000006633">
    <property type="component" value="Chromosome"/>
</dbReference>
<dbReference type="STRING" id="639283.Snov_2359"/>
<dbReference type="RefSeq" id="WP_013167158.1">
    <property type="nucleotide sequence ID" value="NC_014217.1"/>
</dbReference>
<sequence length="363" mass="39209">MKLLVLRDKKPGHFNQAEGVARAVGRLAPAEVTRLDIRPSWFAHDDIRKQVMRRWGRDARYWLRAMYKVDADALEKPDVIIGSGRPTIAAGILISRAFGGVPFLYSGGIGGYDTREVSLMIVASPRAANYPRCAWALIPSIVDPADYALPRRLATLADLKGAEIALLVGGTAYRKEWPQNEWDALVRLVREVAKDYGVRWRVSTSRRTPDEVGAQLAALDKEGVLAEFIDYRNAGPGTVRALYGADAVAVTEDSMSMLAEGITAKRPVIGLRSAKVHDGYASEAIAGWAMKDWSGTGKPSLAIVPLATVTAEQFATTLLSLEPPRRDVPADLAALIGPVLGLEVPGSAEQVAVTALATPHPRA</sequence>
<name>D7A395_ANCN5</name>
<gene>
    <name evidence="1" type="ordered locus">Snov_2359</name>
</gene>
<accession>D7A395</accession>
<dbReference type="InterPro" id="IPR009367">
    <property type="entry name" value="Elm1-like"/>
</dbReference>
<reference evidence="1 2" key="1">
    <citation type="journal article" date="2012" name="Stand. Genomic Sci.">
        <title>Complete genome sequence of the facultatively chemolithoautotrophic and methylotrophic alpha Proteobacterium Starkeya novella type strain (ATCC 8093(T)).</title>
        <authorList>
            <person name="Kappler U."/>
            <person name="Davenport K."/>
            <person name="Beatson S."/>
            <person name="Lucas S."/>
            <person name="Lapidus A."/>
            <person name="Copeland A."/>
            <person name="Berry K.W."/>
            <person name="Glavina Del Rio T."/>
            <person name="Hammon N."/>
            <person name="Dalin E."/>
            <person name="Tice H."/>
            <person name="Pitluck S."/>
            <person name="Richardson P."/>
            <person name="Bruce D."/>
            <person name="Goodwin L.A."/>
            <person name="Han C."/>
            <person name="Tapia R."/>
            <person name="Detter J.C."/>
            <person name="Chang Y.J."/>
            <person name="Jeffries C.D."/>
            <person name="Land M."/>
            <person name="Hauser L."/>
            <person name="Kyrpides N.C."/>
            <person name="Goker M."/>
            <person name="Ivanova N."/>
            <person name="Klenk H.P."/>
            <person name="Woyke T."/>
        </authorList>
    </citation>
    <scope>NUCLEOTIDE SEQUENCE [LARGE SCALE GENOMIC DNA]</scope>
    <source>
        <strain evidence="2">ATCC 8093 / DSM 506 / JCM 20403 / CCM 1077 / IAM 12100 / NBRC 12443 / NCIMB 10456</strain>
    </source>
</reference>
<dbReference type="SUPFAM" id="SSF53756">
    <property type="entry name" value="UDP-Glycosyltransferase/glycogen phosphorylase"/>
    <property type="match status" value="1"/>
</dbReference>
<dbReference type="Pfam" id="PF06258">
    <property type="entry name" value="Mito_fiss_Elm1"/>
    <property type="match status" value="2"/>
</dbReference>
<dbReference type="HOGENOM" id="CLU_762699_0_0_5"/>
<dbReference type="EMBL" id="CP002026">
    <property type="protein sequence ID" value="ADH89654.1"/>
    <property type="molecule type" value="Genomic_DNA"/>
</dbReference>
<evidence type="ECO:0008006" key="3">
    <source>
        <dbReference type="Google" id="ProtNLM"/>
    </source>
</evidence>
<evidence type="ECO:0000313" key="1">
    <source>
        <dbReference type="EMBL" id="ADH89654.1"/>
    </source>
</evidence>
<dbReference type="OrthoDB" id="1865at2"/>
<organism evidence="1 2">
    <name type="scientific">Ancylobacter novellus (strain ATCC 8093 / DSM 506 / JCM 20403 / CCM 1077 / IAM 12100 / NBRC 12443 / NCIMB 10456)</name>
    <name type="common">Starkeya novella</name>
    <dbReference type="NCBI Taxonomy" id="639283"/>
    <lineage>
        <taxon>Bacteria</taxon>
        <taxon>Pseudomonadati</taxon>
        <taxon>Pseudomonadota</taxon>
        <taxon>Alphaproteobacteria</taxon>
        <taxon>Hyphomicrobiales</taxon>
        <taxon>Xanthobacteraceae</taxon>
        <taxon>Ancylobacter</taxon>
    </lineage>
</organism>
<proteinExistence type="predicted"/>
<dbReference type="eggNOG" id="COG3660">
    <property type="taxonomic scope" value="Bacteria"/>
</dbReference>
<dbReference type="AlphaFoldDB" id="D7A395"/>
<keyword evidence="2" id="KW-1185">Reference proteome</keyword>
<protein>
    <recommendedName>
        <fullName evidence="3">Nucleoside-diphosphate sugar epimerase</fullName>
    </recommendedName>
</protein>
<dbReference type="KEGG" id="sno:Snov_2359"/>